<sequence>MKTKKAARKRFKLTKNGKLLHRGHGSRHLKSNKSKKRLRSLKTMKHLSGKLGKKVKSMLGK</sequence>
<dbReference type="AlphaFoldDB" id="A0A1F7JC17"/>
<keyword evidence="2" id="KW-0689">Ribosomal protein</keyword>
<comment type="caution">
    <text evidence="5">The sequence shown here is derived from an EMBL/GenBank/DDBJ whole genome shotgun (WGS) entry which is preliminary data.</text>
</comment>
<name>A0A1F7JC17_9BACT</name>
<evidence type="ECO:0000313" key="6">
    <source>
        <dbReference type="Proteomes" id="UP000177418"/>
    </source>
</evidence>
<evidence type="ECO:0000256" key="2">
    <source>
        <dbReference type="ARBA" id="ARBA00022980"/>
    </source>
</evidence>
<dbReference type="EMBL" id="MGAV01000024">
    <property type="protein sequence ID" value="OGK53133.1"/>
    <property type="molecule type" value="Genomic_DNA"/>
</dbReference>
<evidence type="ECO:0008006" key="7">
    <source>
        <dbReference type="Google" id="ProtNLM"/>
    </source>
</evidence>
<dbReference type="InterPro" id="IPR018265">
    <property type="entry name" value="Ribosomal_bL35_CS"/>
</dbReference>
<feature type="region of interest" description="Disordered" evidence="4">
    <location>
        <begin position="1"/>
        <end position="40"/>
    </location>
</feature>
<protein>
    <recommendedName>
        <fullName evidence="7">50S ribosomal protein L35</fullName>
    </recommendedName>
</protein>
<evidence type="ECO:0000256" key="3">
    <source>
        <dbReference type="ARBA" id="ARBA00023274"/>
    </source>
</evidence>
<keyword evidence="3" id="KW-0687">Ribonucleoprotein</keyword>
<proteinExistence type="inferred from homology"/>
<dbReference type="Proteomes" id="UP000177418">
    <property type="component" value="Unassembled WGS sequence"/>
</dbReference>
<dbReference type="Gene3D" id="4.10.410.60">
    <property type="match status" value="1"/>
</dbReference>
<dbReference type="PROSITE" id="PS00936">
    <property type="entry name" value="RIBOSOMAL_L35"/>
    <property type="match status" value="1"/>
</dbReference>
<dbReference type="GO" id="GO:0006412">
    <property type="term" value="P:translation"/>
    <property type="evidence" value="ECO:0007669"/>
    <property type="project" value="InterPro"/>
</dbReference>
<dbReference type="SUPFAM" id="SSF143034">
    <property type="entry name" value="L35p-like"/>
    <property type="match status" value="1"/>
</dbReference>
<dbReference type="GO" id="GO:0003735">
    <property type="term" value="F:structural constituent of ribosome"/>
    <property type="evidence" value="ECO:0007669"/>
    <property type="project" value="InterPro"/>
</dbReference>
<comment type="similarity">
    <text evidence="1">Belongs to the bacterial ribosomal protein bL35 family.</text>
</comment>
<evidence type="ECO:0000256" key="4">
    <source>
        <dbReference type="SAM" id="MobiDB-lite"/>
    </source>
</evidence>
<dbReference type="InterPro" id="IPR037229">
    <property type="entry name" value="Ribosomal_bL35_sf"/>
</dbReference>
<dbReference type="GO" id="GO:0005840">
    <property type="term" value="C:ribosome"/>
    <property type="evidence" value="ECO:0007669"/>
    <property type="project" value="UniProtKB-KW"/>
</dbReference>
<evidence type="ECO:0000256" key="1">
    <source>
        <dbReference type="ARBA" id="ARBA00006598"/>
    </source>
</evidence>
<dbReference type="GO" id="GO:1990904">
    <property type="term" value="C:ribonucleoprotein complex"/>
    <property type="evidence" value="ECO:0007669"/>
    <property type="project" value="UniProtKB-KW"/>
</dbReference>
<evidence type="ECO:0000313" key="5">
    <source>
        <dbReference type="EMBL" id="OGK53133.1"/>
    </source>
</evidence>
<accession>A0A1F7JC17</accession>
<reference evidence="5 6" key="1">
    <citation type="journal article" date="2016" name="Nat. Commun.">
        <title>Thousands of microbial genomes shed light on interconnected biogeochemical processes in an aquifer system.</title>
        <authorList>
            <person name="Anantharaman K."/>
            <person name="Brown C.T."/>
            <person name="Hug L.A."/>
            <person name="Sharon I."/>
            <person name="Castelle C.J."/>
            <person name="Probst A.J."/>
            <person name="Thomas B.C."/>
            <person name="Singh A."/>
            <person name="Wilkins M.J."/>
            <person name="Karaoz U."/>
            <person name="Brodie E.L."/>
            <person name="Williams K.H."/>
            <person name="Hubbard S.S."/>
            <person name="Banfield J.F."/>
        </authorList>
    </citation>
    <scope>NUCLEOTIDE SEQUENCE [LARGE SCALE GENOMIC DNA]</scope>
</reference>
<dbReference type="Pfam" id="PF01632">
    <property type="entry name" value="Ribosomal_L35p"/>
    <property type="match status" value="1"/>
</dbReference>
<organism evidence="5 6">
    <name type="scientific">Candidatus Roizmanbacteria bacterium RIFCSPLOWO2_02_FULL_36_11</name>
    <dbReference type="NCBI Taxonomy" id="1802071"/>
    <lineage>
        <taxon>Bacteria</taxon>
        <taxon>Candidatus Roizmaniibacteriota</taxon>
    </lineage>
</organism>
<dbReference type="InterPro" id="IPR021137">
    <property type="entry name" value="Ribosomal_bL35-like"/>
</dbReference>
<gene>
    <name evidence="5" type="ORF">A3H78_02000</name>
</gene>